<keyword evidence="9" id="KW-1003">Cell membrane</keyword>
<evidence type="ECO:0000256" key="3">
    <source>
        <dbReference type="ARBA" id="ARBA00005840"/>
    </source>
</evidence>
<keyword evidence="5 9" id="KW-0812">Transmembrane</keyword>
<comment type="subcellular location">
    <subcellularLocation>
        <location evidence="9">Cell inner membrane</location>
    </subcellularLocation>
    <subcellularLocation>
        <location evidence="2">Membrane</location>
        <topology evidence="2">Multi-pass membrane protein</topology>
    </subcellularLocation>
</comment>
<dbReference type="Proteomes" id="UP000033546">
    <property type="component" value="Unassembled WGS sequence"/>
</dbReference>
<sequence length="234" mass="26878">MSKFIRYTRSLLPYTILLFFIFLLCSLYMVFILSPADYKQGEFVRIMYLHVPSAWISLGSYTLMAIFSFIALVWRNVILAIISHAIAPLGLTFTSICLITGSIWGKCTWGTWWVWDARLTSMLVLLFLYLGYISLWNFFDNEDRSMKAASIFAIFSAINIPIIKFSVNIWTTLHQPASVLRKSGIAIDISMLIPLFAMFSTLGLLFCILLILRLHTLINLRKINSRLILLNNIL</sequence>
<dbReference type="PRINTS" id="PR01386">
    <property type="entry name" value="CCMCBIOGNSIS"/>
</dbReference>
<organism evidence="11 12">
    <name type="scientific">Ehrlichia cf. muris str. EmCRT</name>
    <dbReference type="NCBI Taxonomy" id="1359167"/>
    <lineage>
        <taxon>Bacteria</taxon>
        <taxon>Pseudomonadati</taxon>
        <taxon>Pseudomonadota</taxon>
        <taxon>Alphaproteobacteria</taxon>
        <taxon>Rickettsiales</taxon>
        <taxon>Anaplasmataceae</taxon>
        <taxon>Ehrlichia</taxon>
    </lineage>
</organism>
<feature type="transmembrane region" description="Helical" evidence="9">
    <location>
        <begin position="117"/>
        <end position="139"/>
    </location>
</feature>
<evidence type="ECO:0000256" key="4">
    <source>
        <dbReference type="ARBA" id="ARBA00016463"/>
    </source>
</evidence>
<evidence type="ECO:0000256" key="8">
    <source>
        <dbReference type="ARBA" id="ARBA00023136"/>
    </source>
</evidence>
<feature type="transmembrane region" description="Helical" evidence="9">
    <location>
        <begin position="86"/>
        <end position="105"/>
    </location>
</feature>
<dbReference type="GO" id="GO:0020037">
    <property type="term" value="F:heme binding"/>
    <property type="evidence" value="ECO:0007669"/>
    <property type="project" value="InterPro"/>
</dbReference>
<dbReference type="PATRIC" id="fig|1359167.3.peg.479"/>
<comment type="function">
    <text evidence="1 9">Required for the export of heme to the periplasm for the biogenesis of c-type cytochromes.</text>
</comment>
<feature type="transmembrane region" description="Helical" evidence="9">
    <location>
        <begin position="54"/>
        <end position="74"/>
    </location>
</feature>
<reference evidence="11 12" key="1">
    <citation type="submission" date="2015-02" db="EMBL/GenBank/DDBJ databases">
        <title>Genome Sequencing of Rickettsiales.</title>
        <authorList>
            <person name="Daugherty S.C."/>
            <person name="Su Q."/>
            <person name="Abolude K."/>
            <person name="Beier-Sexton M."/>
            <person name="Carlyon J.A."/>
            <person name="Carter R."/>
            <person name="Day N.P."/>
            <person name="Dumler S.J."/>
            <person name="Dyachenko V."/>
            <person name="Godinez A."/>
            <person name="Kurtti T.J."/>
            <person name="Lichay M."/>
            <person name="Mullins K.E."/>
            <person name="Ott S."/>
            <person name="Pappas-Brown V."/>
            <person name="Paris D.H."/>
            <person name="Patel P."/>
            <person name="Richards A.L."/>
            <person name="Sadzewicz L."/>
            <person name="Sears K."/>
            <person name="Seidman D."/>
            <person name="Sengamalay N."/>
            <person name="Stenos J."/>
            <person name="Tallon L.J."/>
            <person name="Vincent G."/>
            <person name="Fraser C.M."/>
            <person name="Munderloh U."/>
            <person name="Dunning-Hotopp J.C."/>
        </authorList>
    </citation>
    <scope>NUCLEOTIDE SEQUENCE [LARGE SCALE GENOMIC DNA]</scope>
    <source>
        <strain evidence="11 12">EmCRT</strain>
    </source>
</reference>
<dbReference type="RefSeq" id="WP_045804836.1">
    <property type="nucleotide sequence ID" value="NZ_LANU01000002.1"/>
</dbReference>
<feature type="transmembrane region" description="Helical" evidence="9">
    <location>
        <begin position="12"/>
        <end position="34"/>
    </location>
</feature>
<comment type="caution">
    <text evidence="11">The sequence shown here is derived from an EMBL/GenBank/DDBJ whole genome shotgun (WGS) entry which is preliminary data.</text>
</comment>
<evidence type="ECO:0000256" key="1">
    <source>
        <dbReference type="ARBA" id="ARBA00002442"/>
    </source>
</evidence>
<accession>A0A0F3NCU7</accession>
<keyword evidence="9" id="KW-0813">Transport</keyword>
<keyword evidence="8 9" id="KW-0472">Membrane</keyword>
<keyword evidence="7 9" id="KW-1133">Transmembrane helix</keyword>
<dbReference type="AlphaFoldDB" id="A0A0F3NCU7"/>
<proteinExistence type="inferred from homology"/>
<keyword evidence="9" id="KW-0997">Cell inner membrane</keyword>
<dbReference type="InterPro" id="IPR045062">
    <property type="entry name" value="Cyt_c_biogenesis_CcsA/CcmC"/>
</dbReference>
<feature type="domain" description="Cytochrome c assembly protein" evidence="10">
    <location>
        <begin position="16"/>
        <end position="174"/>
    </location>
</feature>
<dbReference type="EMBL" id="LANU01000002">
    <property type="protein sequence ID" value="KJV65551.1"/>
    <property type="molecule type" value="Genomic_DNA"/>
</dbReference>
<evidence type="ECO:0000256" key="9">
    <source>
        <dbReference type="RuleBase" id="RU364092"/>
    </source>
</evidence>
<gene>
    <name evidence="9 11" type="primary">ccmC</name>
    <name evidence="11" type="ORF">EMUCRT_0496</name>
</gene>
<comment type="similarity">
    <text evidence="3 9">Belongs to the CcmC/CycZ/HelC family.</text>
</comment>
<dbReference type="PANTHER" id="PTHR30071:SF1">
    <property type="entry name" value="CYTOCHROME B_B6 PROTEIN-RELATED"/>
    <property type="match status" value="1"/>
</dbReference>
<dbReference type="InterPro" id="IPR002541">
    <property type="entry name" value="Cyt_c_assembly"/>
</dbReference>
<evidence type="ECO:0000259" key="10">
    <source>
        <dbReference type="Pfam" id="PF01578"/>
    </source>
</evidence>
<feature type="transmembrane region" description="Helical" evidence="9">
    <location>
        <begin position="151"/>
        <end position="171"/>
    </location>
</feature>
<dbReference type="PANTHER" id="PTHR30071">
    <property type="entry name" value="HEME EXPORTER PROTEIN C"/>
    <property type="match status" value="1"/>
</dbReference>
<dbReference type="GO" id="GO:0005886">
    <property type="term" value="C:plasma membrane"/>
    <property type="evidence" value="ECO:0007669"/>
    <property type="project" value="UniProtKB-SubCell"/>
</dbReference>
<evidence type="ECO:0000256" key="2">
    <source>
        <dbReference type="ARBA" id="ARBA00004141"/>
    </source>
</evidence>
<dbReference type="Pfam" id="PF01578">
    <property type="entry name" value="Cytochrom_C_asm"/>
    <property type="match status" value="1"/>
</dbReference>
<keyword evidence="6 9" id="KW-0201">Cytochrome c-type biogenesis</keyword>
<feature type="transmembrane region" description="Helical" evidence="9">
    <location>
        <begin position="191"/>
        <end position="212"/>
    </location>
</feature>
<protein>
    <recommendedName>
        <fullName evidence="4 9">Heme exporter protein C</fullName>
    </recommendedName>
    <alternativeName>
        <fullName evidence="9">Cytochrome c-type biogenesis protein</fullName>
    </alternativeName>
</protein>
<evidence type="ECO:0000256" key="5">
    <source>
        <dbReference type="ARBA" id="ARBA00022692"/>
    </source>
</evidence>
<evidence type="ECO:0000313" key="11">
    <source>
        <dbReference type="EMBL" id="KJV65551.1"/>
    </source>
</evidence>
<dbReference type="GO" id="GO:0017004">
    <property type="term" value="P:cytochrome complex assembly"/>
    <property type="evidence" value="ECO:0007669"/>
    <property type="project" value="UniProtKB-KW"/>
</dbReference>
<name>A0A0F3NCU7_9RICK</name>
<evidence type="ECO:0000256" key="7">
    <source>
        <dbReference type="ARBA" id="ARBA00022989"/>
    </source>
</evidence>
<dbReference type="NCBIfam" id="TIGR01191">
    <property type="entry name" value="ccmC"/>
    <property type="match status" value="1"/>
</dbReference>
<dbReference type="GO" id="GO:0015232">
    <property type="term" value="F:heme transmembrane transporter activity"/>
    <property type="evidence" value="ECO:0007669"/>
    <property type="project" value="InterPro"/>
</dbReference>
<evidence type="ECO:0000256" key="6">
    <source>
        <dbReference type="ARBA" id="ARBA00022748"/>
    </source>
</evidence>
<dbReference type="InterPro" id="IPR003557">
    <property type="entry name" value="Cyt_c_biogenesis_CcmC"/>
</dbReference>
<evidence type="ECO:0000313" key="12">
    <source>
        <dbReference type="Proteomes" id="UP000033546"/>
    </source>
</evidence>